<dbReference type="InterPro" id="IPR013320">
    <property type="entry name" value="ConA-like_dom_sf"/>
</dbReference>
<dbReference type="CDD" id="cd06899">
    <property type="entry name" value="lectin_legume_LecRK_Arcelin_ConA"/>
    <property type="match status" value="1"/>
</dbReference>
<evidence type="ECO:0000256" key="7">
    <source>
        <dbReference type="ARBA" id="ARBA00022679"/>
    </source>
</evidence>
<dbReference type="GO" id="GO:0005524">
    <property type="term" value="F:ATP binding"/>
    <property type="evidence" value="ECO:0007669"/>
    <property type="project" value="UniProtKB-UniRule"/>
</dbReference>
<evidence type="ECO:0000256" key="16">
    <source>
        <dbReference type="ARBA" id="ARBA00023180"/>
    </source>
</evidence>
<dbReference type="EC" id="2.7.11.1" evidence="4"/>
<keyword evidence="15 19" id="KW-0472">Membrane</keyword>
<dbReference type="Gramene" id="Ma06_t34700.1">
    <property type="protein sequence ID" value="Ma06_p34700.1"/>
    <property type="gene ID" value="Ma06_g34700"/>
</dbReference>
<keyword evidence="14 19" id="KW-1133">Transmembrane helix</keyword>
<dbReference type="GO" id="GO:0002229">
    <property type="term" value="P:defense response to oomycetes"/>
    <property type="evidence" value="ECO:0000318"/>
    <property type="project" value="GO_Central"/>
</dbReference>
<keyword evidence="6" id="KW-0723">Serine/threonine-protein kinase</keyword>
<name>A0A804JNR4_MUSAM</name>
<dbReference type="Proteomes" id="UP000012960">
    <property type="component" value="Unplaced"/>
</dbReference>
<evidence type="ECO:0000256" key="12">
    <source>
        <dbReference type="ARBA" id="ARBA00022777"/>
    </source>
</evidence>
<evidence type="ECO:0000256" key="17">
    <source>
        <dbReference type="PROSITE-ProRule" id="PRU10141"/>
    </source>
</evidence>
<evidence type="ECO:0000256" key="13">
    <source>
        <dbReference type="ARBA" id="ARBA00022840"/>
    </source>
</evidence>
<dbReference type="EnsemblPlants" id="Ma06_t34700.1">
    <property type="protein sequence ID" value="Ma06_p34700.1"/>
    <property type="gene ID" value="Ma06_g34700"/>
</dbReference>
<evidence type="ECO:0000256" key="2">
    <source>
        <dbReference type="ARBA" id="ARBA00008536"/>
    </source>
</evidence>
<dbReference type="CDD" id="cd14066">
    <property type="entry name" value="STKc_IRAK"/>
    <property type="match status" value="1"/>
</dbReference>
<reference evidence="21" key="1">
    <citation type="submission" date="2021-05" db="UniProtKB">
        <authorList>
            <consortium name="EnsemblPlants"/>
        </authorList>
    </citation>
    <scope>IDENTIFICATION</scope>
    <source>
        <strain evidence="21">subsp. malaccensis</strain>
    </source>
</reference>
<dbReference type="FunFam" id="1.10.510.10:FF:000342">
    <property type="entry name" value="L-type lectin-domain containing receptor kinase VIII.1"/>
    <property type="match status" value="1"/>
</dbReference>
<sequence>MPRQQQQQRQRVLSFWSCRLVPLLAAVLLVSVLQVGGGEAVVFNFRTLTLGNLKLLGDAHLKNGSFRLSRDLPVPNSGAGRALYAEPVRLRHPATRVPLPFSTFFSFSIVNLNPSSIGGGLAFLLAPDDTSVGDAGGFLGLVNATASAAPGRASVVAVEFDTRMDVEFEDINDNHVGVNLGSLVSAQVADLDSVGIDLKSGDLINAWIEYGGGAAGWMLQVFVSYSTVRPADPVLSFPVDLGRYVDDFAFVGFSGSTQGSTEIHSVEWWSFSSPSLGASPPSTTTTAPPPPATLVFPFFGPSPPSLPPSAPVPVAAESPSEGTVRPSSTSSCQNNGLCRQGPAAVAGVATASAFVVAAVAGLGFWVFTRRTKSPKKWEHLAATSEIVNSPREFSYRELVVATRGFDSSRIIGHGAFGTVYKGIIPETGAMVAVKRCIQNGSDSGGQQARAEFLSELSIIAGLRHRNLVRLQGWCHEKGEILLVYDYMIHGSLDKALFDPKAPPLGWRHRKKILIGVASALAYLHRECENQVIHRDVKSSNVMLDEDYHARLGDFGLARQVEHDKSPDATVTAGTMGYLAPEYLLTGRATEKTDVFSFGAVVLEVACGRRPIDGDGDNNRIAGGAGSSTRRCSNLVEWVWGLHGEGRILDTVDRRLDGEFEEGEMRRALLVGLACSSPDPMTRPGMRNVVQMLSGEADPPFVPVAKPSMSFSTNQHLLLSLQDSVSDYNAMGLNLSMSSSSSSSLTSTLRACGGGGGGGGGEGT</sequence>
<feature type="binding site" evidence="17">
    <location>
        <position position="434"/>
    </location>
    <ligand>
        <name>ATP</name>
        <dbReference type="ChEBI" id="CHEBI:30616"/>
    </ligand>
</feature>
<dbReference type="InterPro" id="IPR001220">
    <property type="entry name" value="Legume_lectin_dom"/>
</dbReference>
<dbReference type="AlphaFoldDB" id="A0A804JNR4"/>
<dbReference type="FunFam" id="2.60.120.200:FF:000141">
    <property type="entry name" value="L-type lectin-domain containing receptor kinase VIII.1"/>
    <property type="match status" value="1"/>
</dbReference>
<evidence type="ECO:0000256" key="3">
    <source>
        <dbReference type="ARBA" id="ARBA00010217"/>
    </source>
</evidence>
<evidence type="ECO:0000313" key="22">
    <source>
        <dbReference type="Proteomes" id="UP000012960"/>
    </source>
</evidence>
<protein>
    <recommendedName>
        <fullName evidence="4">non-specific serine/threonine protein kinase</fullName>
        <ecNumber evidence="4">2.7.11.1</ecNumber>
    </recommendedName>
</protein>
<dbReference type="Pfam" id="PF00139">
    <property type="entry name" value="Lectin_legB"/>
    <property type="match status" value="1"/>
</dbReference>
<evidence type="ECO:0000256" key="11">
    <source>
        <dbReference type="ARBA" id="ARBA00022741"/>
    </source>
</evidence>
<dbReference type="Gene3D" id="2.60.120.200">
    <property type="match status" value="1"/>
</dbReference>
<dbReference type="SUPFAM" id="SSF56112">
    <property type="entry name" value="Protein kinase-like (PK-like)"/>
    <property type="match status" value="1"/>
</dbReference>
<dbReference type="GO" id="GO:0004674">
    <property type="term" value="F:protein serine/threonine kinase activity"/>
    <property type="evidence" value="ECO:0007669"/>
    <property type="project" value="UniProtKB-KW"/>
</dbReference>
<dbReference type="InterPro" id="IPR050528">
    <property type="entry name" value="L-type_Lectin-RKs"/>
</dbReference>
<evidence type="ECO:0000256" key="15">
    <source>
        <dbReference type="ARBA" id="ARBA00023136"/>
    </source>
</evidence>
<evidence type="ECO:0000256" key="18">
    <source>
        <dbReference type="SAM" id="MobiDB-lite"/>
    </source>
</evidence>
<evidence type="ECO:0000256" key="14">
    <source>
        <dbReference type="ARBA" id="ARBA00022989"/>
    </source>
</evidence>
<evidence type="ECO:0000313" key="21">
    <source>
        <dbReference type="EnsemblPlants" id="Ma06_p34700.1"/>
    </source>
</evidence>
<comment type="similarity">
    <text evidence="3">In the C-terminal section; belongs to the protein kinase superfamily. Ser/Thr protein kinase family.</text>
</comment>
<organism evidence="21 22">
    <name type="scientific">Musa acuminata subsp. malaccensis</name>
    <name type="common">Wild banana</name>
    <name type="synonym">Musa malaccensis</name>
    <dbReference type="NCBI Taxonomy" id="214687"/>
    <lineage>
        <taxon>Eukaryota</taxon>
        <taxon>Viridiplantae</taxon>
        <taxon>Streptophyta</taxon>
        <taxon>Embryophyta</taxon>
        <taxon>Tracheophyta</taxon>
        <taxon>Spermatophyta</taxon>
        <taxon>Magnoliopsida</taxon>
        <taxon>Liliopsida</taxon>
        <taxon>Zingiberales</taxon>
        <taxon>Musaceae</taxon>
        <taxon>Musa</taxon>
    </lineage>
</organism>
<dbReference type="InterPro" id="IPR011009">
    <property type="entry name" value="Kinase-like_dom_sf"/>
</dbReference>
<evidence type="ECO:0000256" key="5">
    <source>
        <dbReference type="ARBA" id="ARBA00022475"/>
    </source>
</evidence>
<keyword evidence="12" id="KW-0418">Kinase</keyword>
<feature type="region of interest" description="Disordered" evidence="18">
    <location>
        <begin position="308"/>
        <end position="328"/>
    </location>
</feature>
<dbReference type="PROSITE" id="PS50011">
    <property type="entry name" value="PROTEIN_KINASE_DOM"/>
    <property type="match status" value="1"/>
</dbReference>
<keyword evidence="22" id="KW-1185">Reference proteome</keyword>
<dbReference type="InParanoid" id="A0A804JNR4"/>
<dbReference type="FunCoup" id="A0A804JNR4">
    <property type="interactions" value="1623"/>
</dbReference>
<dbReference type="Gene3D" id="1.10.510.10">
    <property type="entry name" value="Transferase(Phosphotransferase) domain 1"/>
    <property type="match status" value="1"/>
</dbReference>
<comment type="subcellular location">
    <subcellularLocation>
        <location evidence="1">Cell membrane</location>
        <topology evidence="1">Single-pass type I membrane protein</topology>
    </subcellularLocation>
</comment>
<accession>A0A804JNR4</accession>
<evidence type="ECO:0000256" key="19">
    <source>
        <dbReference type="SAM" id="Phobius"/>
    </source>
</evidence>
<feature type="region of interest" description="Disordered" evidence="18">
    <location>
        <begin position="743"/>
        <end position="763"/>
    </location>
</feature>
<dbReference type="GeneID" id="103989719"/>
<feature type="domain" description="Protein kinase" evidence="20">
    <location>
        <begin position="405"/>
        <end position="701"/>
    </location>
</feature>
<evidence type="ECO:0000256" key="9">
    <source>
        <dbReference type="ARBA" id="ARBA00022729"/>
    </source>
</evidence>
<dbReference type="PROSITE" id="PS00107">
    <property type="entry name" value="PROTEIN_KINASE_ATP"/>
    <property type="match status" value="1"/>
</dbReference>
<keyword evidence="11 17" id="KW-0547">Nucleotide-binding</keyword>
<keyword evidence="8 19" id="KW-0812">Transmembrane</keyword>
<keyword evidence="13 17" id="KW-0067">ATP-binding</keyword>
<dbReference type="InterPro" id="IPR008271">
    <property type="entry name" value="Ser/Thr_kinase_AS"/>
</dbReference>
<dbReference type="PROSITE" id="PS00108">
    <property type="entry name" value="PROTEIN_KINASE_ST"/>
    <property type="match status" value="1"/>
</dbReference>
<evidence type="ECO:0000256" key="4">
    <source>
        <dbReference type="ARBA" id="ARBA00012513"/>
    </source>
</evidence>
<dbReference type="InterPro" id="IPR019825">
    <property type="entry name" value="Lectin_legB_Mn/Ca_BS"/>
</dbReference>
<evidence type="ECO:0000256" key="8">
    <source>
        <dbReference type="ARBA" id="ARBA00022692"/>
    </source>
</evidence>
<keyword evidence="5" id="KW-1003">Cell membrane</keyword>
<evidence type="ECO:0000256" key="1">
    <source>
        <dbReference type="ARBA" id="ARBA00004251"/>
    </source>
</evidence>
<feature type="compositionally biased region" description="Gly residues" evidence="18">
    <location>
        <begin position="751"/>
        <end position="763"/>
    </location>
</feature>
<evidence type="ECO:0000256" key="10">
    <source>
        <dbReference type="ARBA" id="ARBA00022734"/>
    </source>
</evidence>
<dbReference type="InterPro" id="IPR017441">
    <property type="entry name" value="Protein_kinase_ATP_BS"/>
</dbReference>
<dbReference type="OMA" id="HNGLCKQ"/>
<keyword evidence="10" id="KW-0430">Lectin</keyword>
<keyword evidence="7" id="KW-0808">Transferase</keyword>
<comment type="similarity">
    <text evidence="2">In the N-terminal section; belongs to the leguminous lectin family.</text>
</comment>
<evidence type="ECO:0000259" key="20">
    <source>
        <dbReference type="PROSITE" id="PS50011"/>
    </source>
</evidence>
<dbReference type="PANTHER" id="PTHR27007">
    <property type="match status" value="1"/>
</dbReference>
<dbReference type="InterPro" id="IPR000719">
    <property type="entry name" value="Prot_kinase_dom"/>
</dbReference>
<dbReference type="OrthoDB" id="2019747at2759"/>
<dbReference type="Pfam" id="PF00069">
    <property type="entry name" value="Pkinase"/>
    <property type="match status" value="1"/>
</dbReference>
<evidence type="ECO:0000256" key="6">
    <source>
        <dbReference type="ARBA" id="ARBA00022527"/>
    </source>
</evidence>
<proteinExistence type="inferred from homology"/>
<keyword evidence="9" id="KW-0732">Signal</keyword>
<dbReference type="Gene3D" id="3.30.200.20">
    <property type="entry name" value="Phosphorylase Kinase, domain 1"/>
    <property type="match status" value="1"/>
</dbReference>
<keyword evidence="16" id="KW-0325">Glycoprotein</keyword>
<feature type="transmembrane region" description="Helical" evidence="19">
    <location>
        <begin position="343"/>
        <end position="367"/>
    </location>
</feature>
<dbReference type="PROSITE" id="PS00307">
    <property type="entry name" value="LECTIN_LEGUME_BETA"/>
    <property type="match status" value="1"/>
</dbReference>
<dbReference type="GO" id="GO:0030246">
    <property type="term" value="F:carbohydrate binding"/>
    <property type="evidence" value="ECO:0007669"/>
    <property type="project" value="UniProtKB-KW"/>
</dbReference>
<dbReference type="SUPFAM" id="SSF49899">
    <property type="entry name" value="Concanavalin A-like lectins/glucanases"/>
    <property type="match status" value="1"/>
</dbReference>
<dbReference type="SMART" id="SM00220">
    <property type="entry name" value="S_TKc"/>
    <property type="match status" value="1"/>
</dbReference>
<dbReference type="GO" id="GO:0005886">
    <property type="term" value="C:plasma membrane"/>
    <property type="evidence" value="ECO:0000318"/>
    <property type="project" value="GO_Central"/>
</dbReference>